<feature type="compositionally biased region" description="Polar residues" evidence="1">
    <location>
        <begin position="38"/>
        <end position="54"/>
    </location>
</feature>
<dbReference type="AlphaFoldDB" id="A0AAD7EKS1"/>
<name>A0AAD7EKS1_9AGAR</name>
<evidence type="ECO:0000256" key="1">
    <source>
        <dbReference type="SAM" id="MobiDB-lite"/>
    </source>
</evidence>
<evidence type="ECO:0000313" key="3">
    <source>
        <dbReference type="EMBL" id="KAJ7334789.1"/>
    </source>
</evidence>
<dbReference type="EMBL" id="JARIHO010000032">
    <property type="protein sequence ID" value="KAJ7334789.1"/>
    <property type="molecule type" value="Genomic_DNA"/>
</dbReference>
<dbReference type="Pfam" id="PF18142">
    <property type="entry name" value="SLATT_fungal"/>
    <property type="match status" value="1"/>
</dbReference>
<comment type="caution">
    <text evidence="3">The sequence shown here is derived from an EMBL/GenBank/DDBJ whole genome shotgun (WGS) entry which is preliminary data.</text>
</comment>
<feature type="domain" description="SMODS and SLOG-associating 2TM effector" evidence="2">
    <location>
        <begin position="175"/>
        <end position="295"/>
    </location>
</feature>
<accession>A0AAD7EKS1</accession>
<keyword evidence="4" id="KW-1185">Reference proteome</keyword>
<organism evidence="3 4">
    <name type="scientific">Mycena albidolilacea</name>
    <dbReference type="NCBI Taxonomy" id="1033008"/>
    <lineage>
        <taxon>Eukaryota</taxon>
        <taxon>Fungi</taxon>
        <taxon>Dikarya</taxon>
        <taxon>Basidiomycota</taxon>
        <taxon>Agaricomycotina</taxon>
        <taxon>Agaricomycetes</taxon>
        <taxon>Agaricomycetidae</taxon>
        <taxon>Agaricales</taxon>
        <taxon>Marasmiineae</taxon>
        <taxon>Mycenaceae</taxon>
        <taxon>Mycena</taxon>
    </lineage>
</organism>
<dbReference type="NCBIfam" id="NF033635">
    <property type="entry name" value="SLATT_fungal"/>
    <property type="match status" value="1"/>
</dbReference>
<dbReference type="InterPro" id="IPR041622">
    <property type="entry name" value="SLATT_fungi"/>
</dbReference>
<reference evidence="3" key="1">
    <citation type="submission" date="2023-03" db="EMBL/GenBank/DDBJ databases">
        <title>Massive genome expansion in bonnet fungi (Mycena s.s.) driven by repeated elements and novel gene families across ecological guilds.</title>
        <authorList>
            <consortium name="Lawrence Berkeley National Laboratory"/>
            <person name="Harder C.B."/>
            <person name="Miyauchi S."/>
            <person name="Viragh M."/>
            <person name="Kuo A."/>
            <person name="Thoen E."/>
            <person name="Andreopoulos B."/>
            <person name="Lu D."/>
            <person name="Skrede I."/>
            <person name="Drula E."/>
            <person name="Henrissat B."/>
            <person name="Morin E."/>
            <person name="Kohler A."/>
            <person name="Barry K."/>
            <person name="LaButti K."/>
            <person name="Morin E."/>
            <person name="Salamov A."/>
            <person name="Lipzen A."/>
            <person name="Mereny Z."/>
            <person name="Hegedus B."/>
            <person name="Baldrian P."/>
            <person name="Stursova M."/>
            <person name="Weitz H."/>
            <person name="Taylor A."/>
            <person name="Grigoriev I.V."/>
            <person name="Nagy L.G."/>
            <person name="Martin F."/>
            <person name="Kauserud H."/>
        </authorList>
    </citation>
    <scope>NUCLEOTIDE SEQUENCE</scope>
    <source>
        <strain evidence="3">CBHHK002</strain>
    </source>
</reference>
<protein>
    <recommendedName>
        <fullName evidence="2">SMODS and SLOG-associating 2TM effector domain-containing protein</fullName>
    </recommendedName>
</protein>
<gene>
    <name evidence="3" type="ORF">DFH08DRAFT_784887</name>
</gene>
<feature type="region of interest" description="Disordered" evidence="1">
    <location>
        <begin position="36"/>
        <end position="137"/>
    </location>
</feature>
<evidence type="ECO:0000313" key="4">
    <source>
        <dbReference type="Proteomes" id="UP001218218"/>
    </source>
</evidence>
<sequence>MARPPCSVARNSSLCPSAGCDSQVSRVALLMYQAFSGPRSSSPRPMASQQNQEVANVPRSAEPHMPAPSSQDPDLEPTVAPGNPFHPPVELSRPLSAYGGPEDTGASVTSSALPRIPEDVQTTGYAPDPRSDYRDSVRRRQSELDWIVPVSPKRESDLQRQKTLQERIDPTLQHARLERGRCELKARLTGYALNIAIGVQVLLGALTTGLAAVTTGRHTSIATSVLGGFSTLTASYLARARGSNEPELSITKVKDLDQFIRDCEVFILDFGHLSGNEHDEKLNQLRHHFEELLGNANGERRLASV</sequence>
<evidence type="ECO:0000259" key="2">
    <source>
        <dbReference type="Pfam" id="PF18142"/>
    </source>
</evidence>
<proteinExistence type="predicted"/>
<dbReference type="Proteomes" id="UP001218218">
    <property type="component" value="Unassembled WGS sequence"/>
</dbReference>